<dbReference type="EMBL" id="VIWV01000001">
    <property type="protein sequence ID" value="TWF87894.1"/>
    <property type="molecule type" value="Genomic_DNA"/>
</dbReference>
<dbReference type="OrthoDB" id="4555046at2"/>
<gene>
    <name evidence="1" type="ORF">FHX78_114912</name>
</gene>
<dbReference type="InterPro" id="IPR046897">
    <property type="entry name" value="ABC-3C_MC6"/>
</dbReference>
<dbReference type="Proteomes" id="UP000316603">
    <property type="component" value="Unassembled WGS sequence"/>
</dbReference>
<organism evidence="1 2">
    <name type="scientific">Streptomyces capillispiralis</name>
    <dbReference type="NCBI Taxonomy" id="68182"/>
    <lineage>
        <taxon>Bacteria</taxon>
        <taxon>Bacillati</taxon>
        <taxon>Actinomycetota</taxon>
        <taxon>Actinomycetes</taxon>
        <taxon>Kitasatosporales</taxon>
        <taxon>Streptomycetaceae</taxon>
        <taxon>Streptomyces</taxon>
    </lineage>
</organism>
<keyword evidence="2" id="KW-1185">Reference proteome</keyword>
<evidence type="ECO:0000313" key="1">
    <source>
        <dbReference type="EMBL" id="TWF87894.1"/>
    </source>
</evidence>
<dbReference type="RefSeq" id="WP_145869596.1">
    <property type="nucleotide sequence ID" value="NZ_BNCE01000017.1"/>
</dbReference>
<reference evidence="1 2" key="1">
    <citation type="submission" date="2019-06" db="EMBL/GenBank/DDBJ databases">
        <title>Sequencing the genomes of 1000 actinobacteria strains.</title>
        <authorList>
            <person name="Klenk H.-P."/>
        </authorList>
    </citation>
    <scope>NUCLEOTIDE SEQUENCE [LARGE SCALE GENOMIC DNA]</scope>
    <source>
        <strain evidence="1 2">DSM 41695</strain>
    </source>
</reference>
<proteinExistence type="predicted"/>
<comment type="caution">
    <text evidence="1">The sequence shown here is derived from an EMBL/GenBank/DDBJ whole genome shotgun (WGS) entry which is preliminary data.</text>
</comment>
<accession>A0A561TLF9</accession>
<dbReference type="Pfam" id="PF20293">
    <property type="entry name" value="MC6"/>
    <property type="match status" value="1"/>
</dbReference>
<protein>
    <submittedName>
        <fullName evidence="1">Uncharacterized protein</fullName>
    </submittedName>
</protein>
<evidence type="ECO:0000313" key="2">
    <source>
        <dbReference type="Proteomes" id="UP000316603"/>
    </source>
</evidence>
<sequence>MLTPTKGIAPDRALLAVGAQILLALDQPLTVSQAWARFKEQRARLGHHSPVPFEWFVLGLDILYALGTVELRRDLLVPTRSEDAAPTLR</sequence>
<name>A0A561TLF9_9ACTN</name>
<dbReference type="AlphaFoldDB" id="A0A561TLF9"/>